<proteinExistence type="predicted"/>
<name>X1CZI6_9ZZZZ</name>
<dbReference type="EMBL" id="BART01029455">
    <property type="protein sequence ID" value="GAH01435.1"/>
    <property type="molecule type" value="Genomic_DNA"/>
</dbReference>
<dbReference type="AlphaFoldDB" id="X1CZI6"/>
<gene>
    <name evidence="1" type="ORF">S01H4_51680</name>
</gene>
<protein>
    <submittedName>
        <fullName evidence="1">Uncharacterized protein</fullName>
    </submittedName>
</protein>
<comment type="caution">
    <text evidence="1">The sequence shown here is derived from an EMBL/GenBank/DDBJ whole genome shotgun (WGS) entry which is preliminary data.</text>
</comment>
<sequence length="76" mass="9052">MDKATFTMKVNYVKVVDELLQKKYKVVLVRGNPPKEKTFSDIVEEVIHKHCRPYTTSKQDMKDFEKEMKDRSDNNE</sequence>
<organism evidence="1">
    <name type="scientific">marine sediment metagenome</name>
    <dbReference type="NCBI Taxonomy" id="412755"/>
    <lineage>
        <taxon>unclassified sequences</taxon>
        <taxon>metagenomes</taxon>
        <taxon>ecological metagenomes</taxon>
    </lineage>
</organism>
<accession>X1CZI6</accession>
<evidence type="ECO:0000313" key="1">
    <source>
        <dbReference type="EMBL" id="GAH01435.1"/>
    </source>
</evidence>
<reference evidence="1" key="1">
    <citation type="journal article" date="2014" name="Front. Microbiol.">
        <title>High frequency of phylogenetically diverse reductive dehalogenase-homologous genes in deep subseafloor sedimentary metagenomes.</title>
        <authorList>
            <person name="Kawai M."/>
            <person name="Futagami T."/>
            <person name="Toyoda A."/>
            <person name="Takaki Y."/>
            <person name="Nishi S."/>
            <person name="Hori S."/>
            <person name="Arai W."/>
            <person name="Tsubouchi T."/>
            <person name="Morono Y."/>
            <person name="Uchiyama I."/>
            <person name="Ito T."/>
            <person name="Fujiyama A."/>
            <person name="Inagaki F."/>
            <person name="Takami H."/>
        </authorList>
    </citation>
    <scope>NUCLEOTIDE SEQUENCE</scope>
    <source>
        <strain evidence="1">Expedition CK06-06</strain>
    </source>
</reference>